<dbReference type="RefSeq" id="WP_014136610.1">
    <property type="nucleotide sequence ID" value="NC_016109.1"/>
</dbReference>
<feature type="region of interest" description="Disordered" evidence="1">
    <location>
        <begin position="107"/>
        <end position="136"/>
    </location>
</feature>
<sequence length="252" mass="27278">MDSRTIDELNRIREQALLLGGALRRAADALPAREEGEDSSGLVRVVIDADGIPESIVIGAGWKSRIRAEDLGATVREAAAAAGMRRMEAWSRELDRDDHRDAYDRGVESVRTGRTDHRASAPQDAPNESGSTARPLQDVIEDILELSRRVGSEETPLHRSASVTVFNSSRTVTVTLTPTAFVSAEIDPRWADSRSGSELSREIQSTVTAARARLAAAAAEQTGPPGAGEQLERLLGESMAALRDPARFVQHY</sequence>
<evidence type="ECO:0008006" key="4">
    <source>
        <dbReference type="Google" id="ProtNLM"/>
    </source>
</evidence>
<dbReference type="PATRIC" id="fig|452652.3.peg.3500"/>
<dbReference type="STRING" id="452652.KSE_34970"/>
<dbReference type="KEGG" id="ksk:KSE_34970"/>
<dbReference type="AlphaFoldDB" id="E4NDM2"/>
<gene>
    <name evidence="2" type="ordered locus">KSE_34970</name>
</gene>
<dbReference type="EMBL" id="AP010968">
    <property type="protein sequence ID" value="BAJ29303.1"/>
    <property type="molecule type" value="Genomic_DNA"/>
</dbReference>
<name>E4NDM2_KITSK</name>
<evidence type="ECO:0000313" key="3">
    <source>
        <dbReference type="Proteomes" id="UP000007076"/>
    </source>
</evidence>
<dbReference type="HOGENOM" id="CLU_101261_0_0_11"/>
<feature type="compositionally biased region" description="Basic and acidic residues" evidence="1">
    <location>
        <begin position="107"/>
        <end position="119"/>
    </location>
</feature>
<accession>E4NDM2</accession>
<keyword evidence="3" id="KW-1185">Reference proteome</keyword>
<reference evidence="2 3" key="1">
    <citation type="journal article" date="2010" name="DNA Res.">
        <title>Genome sequence of Kitasatospora setae NBRC 14216T: an evolutionary snapshot of the family Streptomycetaceae.</title>
        <authorList>
            <person name="Ichikawa N."/>
            <person name="Oguchi A."/>
            <person name="Ikeda H."/>
            <person name="Ishikawa J."/>
            <person name="Kitani S."/>
            <person name="Watanabe Y."/>
            <person name="Nakamura S."/>
            <person name="Katano Y."/>
            <person name="Kishi E."/>
            <person name="Sasagawa M."/>
            <person name="Ankai A."/>
            <person name="Fukui S."/>
            <person name="Hashimoto Y."/>
            <person name="Kamata S."/>
            <person name="Otoguro M."/>
            <person name="Tanikawa S."/>
            <person name="Nihira T."/>
            <person name="Horinouchi S."/>
            <person name="Ohnishi Y."/>
            <person name="Hayakawa M."/>
            <person name="Kuzuyama T."/>
            <person name="Arisawa A."/>
            <person name="Nomoto F."/>
            <person name="Miura H."/>
            <person name="Takahashi Y."/>
            <person name="Fujita N."/>
        </authorList>
    </citation>
    <scope>NUCLEOTIDE SEQUENCE [LARGE SCALE GENOMIC DNA]</scope>
    <source>
        <strain evidence="3">ATCC 33774 / DSM 43861 / JCM 3304 / KCC A-0304 / NBRC 14216 / KM-6054</strain>
    </source>
</reference>
<dbReference type="eggNOG" id="ENOG50349YN">
    <property type="taxonomic scope" value="Bacteria"/>
</dbReference>
<protein>
    <recommendedName>
        <fullName evidence="4">YbaB/EbfC DNA-binding family protein</fullName>
    </recommendedName>
</protein>
<proteinExistence type="predicted"/>
<dbReference type="Proteomes" id="UP000007076">
    <property type="component" value="Chromosome"/>
</dbReference>
<evidence type="ECO:0000313" key="2">
    <source>
        <dbReference type="EMBL" id="BAJ29303.1"/>
    </source>
</evidence>
<organism evidence="2 3">
    <name type="scientific">Kitasatospora setae (strain ATCC 33774 / DSM 43861 / JCM 3304 / KCC A-0304 / NBRC 14216 / KM-6054)</name>
    <name type="common">Streptomyces setae</name>
    <dbReference type="NCBI Taxonomy" id="452652"/>
    <lineage>
        <taxon>Bacteria</taxon>
        <taxon>Bacillati</taxon>
        <taxon>Actinomycetota</taxon>
        <taxon>Actinomycetes</taxon>
        <taxon>Kitasatosporales</taxon>
        <taxon>Streptomycetaceae</taxon>
        <taxon>Kitasatospora</taxon>
    </lineage>
</organism>
<evidence type="ECO:0000256" key="1">
    <source>
        <dbReference type="SAM" id="MobiDB-lite"/>
    </source>
</evidence>